<protein>
    <submittedName>
        <fullName evidence="1">Uncharacterized protein</fullName>
    </submittedName>
</protein>
<dbReference type="RefSeq" id="WP_375527407.1">
    <property type="nucleotide sequence ID" value="NZ_JBHILM010000029.1"/>
</dbReference>
<name>A0ABV5BFR9_9BACL</name>
<reference evidence="1 2" key="1">
    <citation type="submission" date="2024-09" db="EMBL/GenBank/DDBJ databases">
        <authorList>
            <person name="Ruan L."/>
        </authorList>
    </citation>
    <scope>NUCLEOTIDE SEQUENCE [LARGE SCALE GENOMIC DNA]</scope>
    <source>
        <strain evidence="1 2">D33</strain>
    </source>
</reference>
<proteinExistence type="predicted"/>
<evidence type="ECO:0000313" key="1">
    <source>
        <dbReference type="EMBL" id="MFB5683679.1"/>
    </source>
</evidence>
<sequence>MLELFLQSSKSGSKTKERVYSFVTEHQPVKAANLVPVLKSLYGIGGARGEFGNGLHGYDHDSKGMRLEWSNADGSHETAFTWNKVAATILQLIREGRYDERFPPFPPAETEWTLFDYAAQIEHEASESTAQDIDSDFVSNHQDSINSVPDDIPASSLPIEAVNFRFNPESSPYPSGPKGKFRRNVDAIRLLKQLETENRLATPDEQQVLAGYVG</sequence>
<dbReference type="Proteomes" id="UP001580407">
    <property type="component" value="Unassembled WGS sequence"/>
</dbReference>
<gene>
    <name evidence="1" type="ORF">ACE3NQ_22465</name>
</gene>
<evidence type="ECO:0000313" key="2">
    <source>
        <dbReference type="Proteomes" id="UP001580407"/>
    </source>
</evidence>
<organism evidence="1 2">
    <name type="scientific">Paenibacillus terreus</name>
    <dbReference type="NCBI Taxonomy" id="1387834"/>
    <lineage>
        <taxon>Bacteria</taxon>
        <taxon>Bacillati</taxon>
        <taxon>Bacillota</taxon>
        <taxon>Bacilli</taxon>
        <taxon>Bacillales</taxon>
        <taxon>Paenibacillaceae</taxon>
        <taxon>Paenibacillus</taxon>
    </lineage>
</organism>
<accession>A0ABV5BFR9</accession>
<comment type="caution">
    <text evidence="1">The sequence shown here is derived from an EMBL/GenBank/DDBJ whole genome shotgun (WGS) entry which is preliminary data.</text>
</comment>
<dbReference type="EMBL" id="JBHILM010000029">
    <property type="protein sequence ID" value="MFB5683679.1"/>
    <property type="molecule type" value="Genomic_DNA"/>
</dbReference>
<keyword evidence="2" id="KW-1185">Reference proteome</keyword>